<reference evidence="1 2" key="1">
    <citation type="journal article" date="2014" name="Int. J. Syst. Evol. Microbiol.">
        <title>Methanobacterium paludis sp. nov. and a novel strain of Methanobacterium lacus isolated from northern peatlands.</title>
        <authorList>
            <person name="Cadillo-Quiroz H."/>
            <person name="Brauer S.L."/>
            <person name="Goodson N."/>
            <person name="Yavitt J.B."/>
            <person name="Zinder S.H."/>
        </authorList>
    </citation>
    <scope>NUCLEOTIDE SEQUENCE [LARGE SCALE GENOMIC DNA]</scope>
    <source>
        <strain evidence="2">DSM 25820 / JCM 18151 / SWAN1</strain>
    </source>
</reference>
<organism evidence="1 2">
    <name type="scientific">Methanobacterium paludis (strain DSM 25820 / JCM 18151 / SWAN1)</name>
    <dbReference type="NCBI Taxonomy" id="868131"/>
    <lineage>
        <taxon>Archaea</taxon>
        <taxon>Methanobacteriati</taxon>
        <taxon>Methanobacteriota</taxon>
        <taxon>Methanomada group</taxon>
        <taxon>Methanobacteria</taxon>
        <taxon>Methanobacteriales</taxon>
        <taxon>Methanobacteriaceae</taxon>
        <taxon>Methanobacterium</taxon>
    </lineage>
</organism>
<name>F6D345_METPW</name>
<accession>F6D345</accession>
<sequence length="89" mass="10611">MTDKNFSKSNDSMRKNEAELSSMFHHLFDCELHFETNFIVISFKRDKEPQIHNILRRAIQANVIRRIIYAPNTVSMVLDLEDAYNYFLK</sequence>
<dbReference type="HOGENOM" id="CLU_2447714_0_0_2"/>
<evidence type="ECO:0000313" key="1">
    <source>
        <dbReference type="EMBL" id="AEG17985.1"/>
    </source>
</evidence>
<keyword evidence="2" id="KW-1185">Reference proteome</keyword>
<gene>
    <name evidence="1" type="ordered locus">MSWAN_0961</name>
</gene>
<evidence type="ECO:0000313" key="2">
    <source>
        <dbReference type="Proteomes" id="UP000009231"/>
    </source>
</evidence>
<dbReference type="KEGG" id="mew:MSWAN_0961"/>
<dbReference type="EMBL" id="CP002772">
    <property type="protein sequence ID" value="AEG17985.1"/>
    <property type="molecule type" value="Genomic_DNA"/>
</dbReference>
<dbReference type="Proteomes" id="UP000009231">
    <property type="component" value="Chromosome"/>
</dbReference>
<dbReference type="AlphaFoldDB" id="F6D345"/>
<proteinExistence type="predicted"/>
<dbReference type="RefSeq" id="WP_013825487.1">
    <property type="nucleotide sequence ID" value="NC_015574.1"/>
</dbReference>
<protein>
    <submittedName>
        <fullName evidence="1">Uncharacterized protein</fullName>
    </submittedName>
</protein>
<dbReference type="GeneID" id="10668463"/>